<keyword evidence="2" id="KW-1185">Reference proteome</keyword>
<comment type="caution">
    <text evidence="1">The sequence shown here is derived from an EMBL/GenBank/DDBJ whole genome shotgun (WGS) entry which is preliminary data.</text>
</comment>
<reference evidence="1" key="1">
    <citation type="submission" date="2020-02" db="EMBL/GenBank/DDBJ databases">
        <authorList>
            <person name="Palmer J.M."/>
        </authorList>
    </citation>
    <scope>NUCLEOTIDE SEQUENCE</scope>
    <source>
        <strain evidence="1">EPUS1.4</strain>
        <tissue evidence="1">Thallus</tissue>
    </source>
</reference>
<organism evidence="1 2">
    <name type="scientific">Endocarpon pusillum</name>
    <dbReference type="NCBI Taxonomy" id="364733"/>
    <lineage>
        <taxon>Eukaryota</taxon>
        <taxon>Fungi</taxon>
        <taxon>Dikarya</taxon>
        <taxon>Ascomycota</taxon>
        <taxon>Pezizomycotina</taxon>
        <taxon>Eurotiomycetes</taxon>
        <taxon>Chaetothyriomycetidae</taxon>
        <taxon>Verrucariales</taxon>
        <taxon>Verrucariaceae</taxon>
        <taxon>Endocarpon</taxon>
    </lineage>
</organism>
<protein>
    <submittedName>
        <fullName evidence="1">Uncharacterized protein</fullName>
    </submittedName>
</protein>
<evidence type="ECO:0000313" key="2">
    <source>
        <dbReference type="Proteomes" id="UP000606974"/>
    </source>
</evidence>
<name>A0A8H7E0V5_9EURO</name>
<gene>
    <name evidence="1" type="ORF">GJ744_011704</name>
</gene>
<dbReference type="OrthoDB" id="3596604at2759"/>
<accession>A0A8H7E0V5</accession>
<dbReference type="AlphaFoldDB" id="A0A8H7E0V5"/>
<evidence type="ECO:0000313" key="1">
    <source>
        <dbReference type="EMBL" id="KAF7506454.1"/>
    </source>
</evidence>
<dbReference type="Proteomes" id="UP000606974">
    <property type="component" value="Unassembled WGS sequence"/>
</dbReference>
<proteinExistence type="predicted"/>
<dbReference type="EMBL" id="JAACFV010000086">
    <property type="protein sequence ID" value="KAF7506454.1"/>
    <property type="molecule type" value="Genomic_DNA"/>
</dbReference>
<sequence length="216" mass="23537">MDVLPAGSFSLKRESMMTNNIVPNLKHDQFMAKTSYQMVGWRRGCLSMTYLAPISRQSCPSVGSSSLTTFDNLILKSRLTGSLGSKSSDGFLLMRSGTKQKSCDGGSWRTITGIISGGPLVGESLRALSRVTTPRIDKKAYLWLTNRIITASAGTCFECPEVGFSPGYDTNGILDAWNYKFSDDSFTGNISIPTPNGALVDTTYIYLDTDIPQRAI</sequence>